<dbReference type="Proteomes" id="UP000197156">
    <property type="component" value="Chromosome"/>
</dbReference>
<feature type="binding site" evidence="14">
    <location>
        <begin position="55"/>
        <end position="58"/>
    </location>
    <ligand>
        <name>GTP</name>
        <dbReference type="ChEBI" id="CHEBI:37565"/>
        <label>1</label>
    </ligand>
</feature>
<evidence type="ECO:0000313" key="19">
    <source>
        <dbReference type="Proteomes" id="UP000197156"/>
    </source>
</evidence>
<evidence type="ECO:0000256" key="11">
    <source>
        <dbReference type="ARBA" id="ARBA00023136"/>
    </source>
</evidence>
<accession>A0A218P1J4</accession>
<evidence type="ECO:0000256" key="16">
    <source>
        <dbReference type="SAM" id="Phobius"/>
    </source>
</evidence>
<dbReference type="InterPro" id="IPR011640">
    <property type="entry name" value="Fe2_transport_prot_B_C"/>
</dbReference>
<dbReference type="InterPro" id="IPR030389">
    <property type="entry name" value="G_FEOB_dom"/>
</dbReference>
<keyword evidence="3" id="KW-1003">Cell membrane</keyword>
<dbReference type="PANTHER" id="PTHR43185:SF1">
    <property type="entry name" value="FE(2+) TRANSPORTER FEOB"/>
    <property type="match status" value="1"/>
</dbReference>
<dbReference type="GeneID" id="33323908"/>
<dbReference type="PRINTS" id="PR00326">
    <property type="entry name" value="GTP1OBG"/>
</dbReference>
<evidence type="ECO:0000256" key="4">
    <source>
        <dbReference type="ARBA" id="ARBA00022496"/>
    </source>
</evidence>
<dbReference type="PROSITE" id="PS51711">
    <property type="entry name" value="G_FEOB"/>
    <property type="match status" value="1"/>
</dbReference>
<name>A0A218P1J4_THECE</name>
<dbReference type="GO" id="GO:0015093">
    <property type="term" value="F:ferrous iron transmembrane transporter activity"/>
    <property type="evidence" value="ECO:0007669"/>
    <property type="project" value="UniProtKB-UniRule"/>
</dbReference>
<keyword evidence="15" id="KW-0479">Metal-binding</keyword>
<dbReference type="InterPro" id="IPR006073">
    <property type="entry name" value="GTP-bd"/>
</dbReference>
<dbReference type="Pfam" id="PF07664">
    <property type="entry name" value="FeoB_C"/>
    <property type="match status" value="1"/>
</dbReference>
<dbReference type="InterPro" id="IPR005225">
    <property type="entry name" value="Small_GTP-bd"/>
</dbReference>
<feature type="transmembrane region" description="Helical" evidence="16">
    <location>
        <begin position="602"/>
        <end position="624"/>
    </location>
</feature>
<evidence type="ECO:0000256" key="9">
    <source>
        <dbReference type="ARBA" id="ARBA00023065"/>
    </source>
</evidence>
<comment type="subcellular location">
    <subcellularLocation>
        <location evidence="1">Cell membrane</location>
        <topology evidence="1">Multi-pass membrane protein</topology>
    </subcellularLocation>
</comment>
<dbReference type="InterPro" id="IPR011642">
    <property type="entry name" value="Gate_dom"/>
</dbReference>
<dbReference type="KEGG" id="tce:A3L02_04085"/>
<proteinExistence type="predicted"/>
<dbReference type="GO" id="GO:0046872">
    <property type="term" value="F:metal ion binding"/>
    <property type="evidence" value="ECO:0007669"/>
    <property type="project" value="UniProtKB-KW"/>
</dbReference>
<feature type="binding site" evidence="15">
    <location>
        <position position="20"/>
    </location>
    <ligand>
        <name>Mg(2+)</name>
        <dbReference type="ChEBI" id="CHEBI:18420"/>
        <label>2</label>
    </ligand>
</feature>
<keyword evidence="6 14" id="KW-0547">Nucleotide-binding</keyword>
<dbReference type="AlphaFoldDB" id="A0A218P1J4"/>
<keyword evidence="10 14" id="KW-0342">GTP-binding</keyword>
<evidence type="ECO:0000256" key="3">
    <source>
        <dbReference type="ARBA" id="ARBA00022475"/>
    </source>
</evidence>
<reference evidence="18 19" key="1">
    <citation type="submission" date="2016-03" db="EMBL/GenBank/DDBJ databases">
        <title>Complete genome sequence of Thermococcus celer.</title>
        <authorList>
            <person name="Oger P.M."/>
        </authorList>
    </citation>
    <scope>NUCLEOTIDE SEQUENCE [LARGE SCALE GENOMIC DNA]</scope>
    <source>
        <strain evidence="18 19">Vu 13</strain>
    </source>
</reference>
<evidence type="ECO:0000256" key="15">
    <source>
        <dbReference type="PIRSR" id="PIRSR603373-2"/>
    </source>
</evidence>
<evidence type="ECO:0000256" key="6">
    <source>
        <dbReference type="ARBA" id="ARBA00022741"/>
    </source>
</evidence>
<feature type="binding site" evidence="15">
    <location>
        <position position="21"/>
    </location>
    <ligand>
        <name>Mg(2+)</name>
        <dbReference type="ChEBI" id="CHEBI:18420"/>
        <label>2</label>
    </ligand>
</feature>
<sequence length="658" mass="73246">MMKTVALAGNPNVGKTTLFNALTGMRQHVGNWPGVTVEKKEGVMEYRGEKFLVVDLPGTYSLTAHSLDELVARDFLLNGNADVVVDVVDATALMRNLFLTMEILEMGLKNVIIALNKMDLAEKRGIKIDVKRMEEVLGVPVVPLNAKDGVGIDELKEKISRMASGLIKTRPVVPTYDKEVEREIEHITMVLESTSLAEKYHLRWLAIKLLQRDDGVMKLVLRHLGKEKLDEILGHISEVEERYKRAMDLVIASQKYEFIDNLMHRFIKYPPQQGETFSDKLDRYLTHPVYGLLALFAIFYVVFKFVFAIGLPLQGWLDDEFSAFGEWLAPHIANEVLRGLIVDGIIGGVGSVLSFFPLVFLMFFALAVLEDVGYMARASAVLERIMRKFGLPGKSFIPLVLGFGCNVPAVMATRTLDNEKERLVTMLVNPLIPCSARLTVIGFLAGAFFQSNQALVAVSIYATAILLALAVAWVLSRFVIKGEESPFIIELPEYLIPSWKTVTIHSWERSKEFVKKAGTVILLGAVIIWYLSSYPVQMGTGQSYAERLGALFEPYMRLMGLDWRAAVSLLFGIIAKENVISTFRVIYGSTAAMVSSITPLQAYVLALVTTLYMPCIATIGAIRAESNWKWAAFATTYMIALASIVGIIIWHIGLALGY</sequence>
<keyword evidence="2" id="KW-0813">Transport</keyword>
<keyword evidence="8" id="KW-0408">Iron</keyword>
<dbReference type="SUPFAM" id="SSF52540">
    <property type="entry name" value="P-loop containing nucleoside triphosphate hydrolases"/>
    <property type="match status" value="1"/>
</dbReference>
<keyword evidence="11 16" id="KW-0472">Membrane</keyword>
<dbReference type="CDD" id="cd01879">
    <property type="entry name" value="FeoB"/>
    <property type="match status" value="1"/>
</dbReference>
<feature type="transmembrane region" description="Helical" evidence="16">
    <location>
        <begin position="517"/>
        <end position="535"/>
    </location>
</feature>
<dbReference type="PANTHER" id="PTHR43185">
    <property type="entry name" value="FERROUS IRON TRANSPORT PROTEIN B"/>
    <property type="match status" value="1"/>
</dbReference>
<evidence type="ECO:0000256" key="14">
    <source>
        <dbReference type="PIRSR" id="PIRSR603373-1"/>
    </source>
</evidence>
<dbReference type="Pfam" id="PF07670">
    <property type="entry name" value="Gate"/>
    <property type="match status" value="2"/>
</dbReference>
<feature type="binding site" evidence="14">
    <location>
        <begin position="9"/>
        <end position="16"/>
    </location>
    <ligand>
        <name>GTP</name>
        <dbReference type="ChEBI" id="CHEBI:37565"/>
        <label>1</label>
    </ligand>
</feature>
<evidence type="ECO:0000256" key="1">
    <source>
        <dbReference type="ARBA" id="ARBA00004651"/>
    </source>
</evidence>
<feature type="domain" description="FeoB-type G" evidence="17">
    <location>
        <begin position="2"/>
        <end position="165"/>
    </location>
</feature>
<dbReference type="NCBIfam" id="TIGR00437">
    <property type="entry name" value="feoB"/>
    <property type="match status" value="1"/>
</dbReference>
<feature type="transmembrane region" description="Helical" evidence="16">
    <location>
        <begin position="454"/>
        <end position="475"/>
    </location>
</feature>
<dbReference type="InterPro" id="IPR041069">
    <property type="entry name" value="FeoB_Cyto"/>
</dbReference>
<keyword evidence="9" id="KW-0406">Ion transport</keyword>
<keyword evidence="5 16" id="KW-0812">Transmembrane</keyword>
<feature type="binding site" evidence="15">
    <location>
        <position position="23"/>
    </location>
    <ligand>
        <name>Mg(2+)</name>
        <dbReference type="ChEBI" id="CHEBI:18420"/>
        <label>2</label>
    </ligand>
</feature>
<feature type="transmembrane region" description="Helical" evidence="16">
    <location>
        <begin position="423"/>
        <end position="448"/>
    </location>
</feature>
<dbReference type="GO" id="GO:0005525">
    <property type="term" value="F:GTP binding"/>
    <property type="evidence" value="ECO:0007669"/>
    <property type="project" value="UniProtKB-KW"/>
</dbReference>
<dbReference type="OrthoDB" id="85305at2157"/>
<dbReference type="Gene3D" id="1.10.287.1770">
    <property type="match status" value="1"/>
</dbReference>
<organism evidence="18 19">
    <name type="scientific">Thermococcus celer Vu 13 = JCM 8558</name>
    <dbReference type="NCBI Taxonomy" id="1293037"/>
    <lineage>
        <taxon>Archaea</taxon>
        <taxon>Methanobacteriati</taxon>
        <taxon>Methanobacteriota</taxon>
        <taxon>Thermococci</taxon>
        <taxon>Thermococcales</taxon>
        <taxon>Thermococcaceae</taxon>
        <taxon>Thermococcus</taxon>
    </lineage>
</organism>
<keyword evidence="7 16" id="KW-1133">Transmembrane helix</keyword>
<dbReference type="EMBL" id="CP014854">
    <property type="protein sequence ID" value="ASI98798.1"/>
    <property type="molecule type" value="Genomic_DNA"/>
</dbReference>
<dbReference type="NCBIfam" id="TIGR00231">
    <property type="entry name" value="small_GTP"/>
    <property type="match status" value="1"/>
</dbReference>
<evidence type="ECO:0000256" key="5">
    <source>
        <dbReference type="ARBA" id="ARBA00022692"/>
    </source>
</evidence>
<dbReference type="FunFam" id="3.40.50.300:FF:000969">
    <property type="entry name" value="Ferrous iron transporter B"/>
    <property type="match status" value="1"/>
</dbReference>
<keyword evidence="15" id="KW-0460">Magnesium</keyword>
<evidence type="ECO:0000256" key="13">
    <source>
        <dbReference type="NCBIfam" id="TIGR00437"/>
    </source>
</evidence>
<keyword evidence="19" id="KW-1185">Reference proteome</keyword>
<dbReference type="GO" id="GO:0005886">
    <property type="term" value="C:plasma membrane"/>
    <property type="evidence" value="ECO:0007669"/>
    <property type="project" value="UniProtKB-SubCell"/>
</dbReference>
<evidence type="ECO:0000256" key="10">
    <source>
        <dbReference type="ARBA" id="ARBA00023134"/>
    </source>
</evidence>
<evidence type="ECO:0000256" key="8">
    <source>
        <dbReference type="ARBA" id="ARBA00023004"/>
    </source>
</evidence>
<keyword evidence="4" id="KW-0410">Iron transport</keyword>
<dbReference type="Pfam" id="PF17910">
    <property type="entry name" value="FeoB_Cyto"/>
    <property type="match status" value="1"/>
</dbReference>
<feature type="binding site" evidence="15">
    <location>
        <position position="24"/>
    </location>
    <ligand>
        <name>Mg(2+)</name>
        <dbReference type="ChEBI" id="CHEBI:18420"/>
        <label>2</label>
    </ligand>
</feature>
<evidence type="ECO:0000256" key="2">
    <source>
        <dbReference type="ARBA" id="ARBA00022448"/>
    </source>
</evidence>
<dbReference type="InterPro" id="IPR027417">
    <property type="entry name" value="P-loop_NTPase"/>
</dbReference>
<dbReference type="FunFam" id="1.10.287.1770:FF:000003">
    <property type="entry name" value="Ferrous iron transport protein B"/>
    <property type="match status" value="1"/>
</dbReference>
<evidence type="ECO:0000256" key="7">
    <source>
        <dbReference type="ARBA" id="ARBA00022989"/>
    </source>
</evidence>
<evidence type="ECO:0000313" key="18">
    <source>
        <dbReference type="EMBL" id="ASI98798.1"/>
    </source>
</evidence>
<feature type="transmembrane region" description="Helical" evidence="16">
    <location>
        <begin position="289"/>
        <end position="311"/>
    </location>
</feature>
<evidence type="ECO:0000259" key="17">
    <source>
        <dbReference type="PROSITE" id="PS51711"/>
    </source>
</evidence>
<dbReference type="InterPro" id="IPR003373">
    <property type="entry name" value="Fe2_transport_prot-B"/>
</dbReference>
<evidence type="ECO:0000256" key="12">
    <source>
        <dbReference type="ARBA" id="ARBA00031200"/>
    </source>
</evidence>
<dbReference type="InterPro" id="IPR050860">
    <property type="entry name" value="FeoB_GTPase"/>
</dbReference>
<dbReference type="Gene3D" id="3.40.50.300">
    <property type="entry name" value="P-loop containing nucleotide triphosphate hydrolases"/>
    <property type="match status" value="1"/>
</dbReference>
<dbReference type="RefSeq" id="WP_088862754.1">
    <property type="nucleotide sequence ID" value="NZ_CP014854.1"/>
</dbReference>
<feature type="transmembrane region" description="Helical" evidence="16">
    <location>
        <begin position="345"/>
        <end position="369"/>
    </location>
</feature>
<feature type="transmembrane region" description="Helical" evidence="16">
    <location>
        <begin position="630"/>
        <end position="656"/>
    </location>
</feature>
<feature type="binding site" evidence="14">
    <location>
        <begin position="116"/>
        <end position="119"/>
    </location>
    <ligand>
        <name>GTP</name>
        <dbReference type="ChEBI" id="CHEBI:37565"/>
        <label>4</label>
    </ligand>
</feature>
<dbReference type="Pfam" id="PF02421">
    <property type="entry name" value="FeoB_N"/>
    <property type="match status" value="1"/>
</dbReference>
<protein>
    <recommendedName>
        <fullName evidence="12 13">Ferrous iron transport protein B</fullName>
    </recommendedName>
</protein>
<gene>
    <name evidence="18" type="ORF">A3L02_04085</name>
</gene>
<feature type="binding site" evidence="14">
    <location>
        <begin position="34"/>
        <end position="38"/>
    </location>
    <ligand>
        <name>GTP</name>
        <dbReference type="ChEBI" id="CHEBI:37565"/>
        <label>1</label>
    </ligand>
</feature>